<evidence type="ECO:0000256" key="4">
    <source>
        <dbReference type="SAM" id="Coils"/>
    </source>
</evidence>
<dbReference type="InterPro" id="IPR000700">
    <property type="entry name" value="PAS-assoc_C"/>
</dbReference>
<dbReference type="PANTHER" id="PTHR45138">
    <property type="entry name" value="REGULATORY COMPONENTS OF SENSORY TRANSDUCTION SYSTEM"/>
    <property type="match status" value="1"/>
</dbReference>
<evidence type="ECO:0000256" key="2">
    <source>
        <dbReference type="ARBA" id="ARBA00012528"/>
    </source>
</evidence>
<sequence>MPGGSIEVRSALAGDLLDALDMQAAVLDARGTIVAVNGAWKRFASANQGDRSTYYVGSNYLDVCEAAARRASGAGAQAVLNGIRSVMRGERERCTIEYPCDAPTQRRCFVVHVARFRHEGADYIGLVHEEITARKQAEERLQEAEATLRKVLEALPIGVWIMDREGHIIHGNSAGKRIWAGALYVGPEQFGEYKGWWLSNGRRIAADEWAATRAIRKGETSIDEEIRIECFDGTSKIILNSAVPLRDAAGTISGAIIVNQDITRRKAAEEQLRRATATVDAMNRELQEVLAREQDNARTDELTGVSNRRRFFELAEPMFAAAQRSCTPFSVLLFDIDDFKRCNDLFGHQVGDAVLRRVADIAREHTRGADLLARYGGEEFVVALPETDAEGAMTVAEHIRQGIAASRLRAGDREIGVTISGGVAEMQVGDDTLDRLIRRADQALYAAKDAGRNCIRPHAAEDGG</sequence>
<organism evidence="7">
    <name type="scientific">Mizugakiibacter sediminis</name>
    <dbReference type="NCBI Taxonomy" id="1475481"/>
    <lineage>
        <taxon>Bacteria</taxon>
        <taxon>Pseudomonadati</taxon>
        <taxon>Pseudomonadota</taxon>
        <taxon>Gammaproteobacteria</taxon>
        <taxon>Lysobacterales</taxon>
        <taxon>Rhodanobacteraceae</taxon>
        <taxon>Mizugakiibacter</taxon>
    </lineage>
</organism>
<evidence type="ECO:0000256" key="1">
    <source>
        <dbReference type="ARBA" id="ARBA00001946"/>
    </source>
</evidence>
<feature type="coiled-coil region" evidence="4">
    <location>
        <begin position="265"/>
        <end position="292"/>
    </location>
</feature>
<dbReference type="PROSITE" id="PS50887">
    <property type="entry name" value="GGDEF"/>
    <property type="match status" value="1"/>
</dbReference>
<dbReference type="FunFam" id="3.30.70.270:FF:000001">
    <property type="entry name" value="Diguanylate cyclase domain protein"/>
    <property type="match status" value="1"/>
</dbReference>
<evidence type="ECO:0000256" key="3">
    <source>
        <dbReference type="ARBA" id="ARBA00034247"/>
    </source>
</evidence>
<reference evidence="7" key="1">
    <citation type="submission" date="2015-03" db="EMBL/GenBank/DDBJ databases">
        <title>Draft genome sequence of Mizugakiibacter sediminis skMP5.</title>
        <authorList>
            <person name="Watanabe T."/>
            <person name="Kojima H."/>
            <person name="Fukui M."/>
        </authorList>
    </citation>
    <scope>NUCLEOTIDE SEQUENCE</scope>
    <source>
        <strain evidence="7">SkMP5</strain>
    </source>
</reference>
<keyword evidence="4" id="KW-0175">Coiled coil</keyword>
<dbReference type="InterPro" id="IPR000160">
    <property type="entry name" value="GGDEF_dom"/>
</dbReference>
<dbReference type="HOGENOM" id="CLU_589011_0_0_6"/>
<dbReference type="CDD" id="cd01949">
    <property type="entry name" value="GGDEF"/>
    <property type="match status" value="1"/>
</dbReference>
<dbReference type="PANTHER" id="PTHR45138:SF9">
    <property type="entry name" value="DIGUANYLATE CYCLASE DGCM-RELATED"/>
    <property type="match status" value="1"/>
</dbReference>
<dbReference type="InterPro" id="IPR043128">
    <property type="entry name" value="Rev_trsase/Diguanyl_cyclase"/>
</dbReference>
<accession>A0A0S6YZ07</accession>
<evidence type="ECO:0000259" key="6">
    <source>
        <dbReference type="PROSITE" id="PS50887"/>
    </source>
</evidence>
<name>A0A0S6YZ07_9GAMM</name>
<feature type="domain" description="PAC" evidence="5">
    <location>
        <begin position="222"/>
        <end position="274"/>
    </location>
</feature>
<dbReference type="EMBL" id="DF952378">
    <property type="protein sequence ID" value="GAN44553.1"/>
    <property type="molecule type" value="Genomic_DNA"/>
</dbReference>
<feature type="domain" description="GGDEF" evidence="6">
    <location>
        <begin position="327"/>
        <end position="460"/>
    </location>
</feature>
<dbReference type="Pfam" id="PF08448">
    <property type="entry name" value="PAS_4"/>
    <property type="match status" value="1"/>
</dbReference>
<dbReference type="InterPro" id="IPR050469">
    <property type="entry name" value="Diguanylate_Cyclase"/>
</dbReference>
<dbReference type="InterPro" id="IPR001610">
    <property type="entry name" value="PAC"/>
</dbReference>
<gene>
    <name evidence="7" type="ORF">MBSD_1088</name>
</gene>
<protein>
    <recommendedName>
        <fullName evidence="2">diguanylate cyclase</fullName>
        <ecNumber evidence="2">2.7.7.65</ecNumber>
    </recommendedName>
</protein>
<dbReference type="Pfam" id="PF00990">
    <property type="entry name" value="GGDEF"/>
    <property type="match status" value="1"/>
</dbReference>
<proteinExistence type="predicted"/>
<dbReference type="InterPro" id="IPR035965">
    <property type="entry name" value="PAS-like_dom_sf"/>
</dbReference>
<dbReference type="GO" id="GO:0052621">
    <property type="term" value="F:diguanylate cyclase activity"/>
    <property type="evidence" value="ECO:0007669"/>
    <property type="project" value="UniProtKB-EC"/>
</dbReference>
<dbReference type="SMART" id="SM00267">
    <property type="entry name" value="GGDEF"/>
    <property type="match status" value="1"/>
</dbReference>
<dbReference type="Gene3D" id="3.30.450.20">
    <property type="entry name" value="PAS domain"/>
    <property type="match status" value="2"/>
</dbReference>
<dbReference type="GO" id="GO:1902201">
    <property type="term" value="P:negative regulation of bacterial-type flagellum-dependent cell motility"/>
    <property type="evidence" value="ECO:0007669"/>
    <property type="project" value="TreeGrafter"/>
</dbReference>
<dbReference type="PROSITE" id="PS50113">
    <property type="entry name" value="PAC"/>
    <property type="match status" value="1"/>
</dbReference>
<comment type="catalytic activity">
    <reaction evidence="3">
        <text>2 GTP = 3',3'-c-di-GMP + 2 diphosphate</text>
        <dbReference type="Rhea" id="RHEA:24898"/>
        <dbReference type="ChEBI" id="CHEBI:33019"/>
        <dbReference type="ChEBI" id="CHEBI:37565"/>
        <dbReference type="ChEBI" id="CHEBI:58805"/>
        <dbReference type="EC" id="2.7.7.65"/>
    </reaction>
</comment>
<dbReference type="NCBIfam" id="TIGR00254">
    <property type="entry name" value="GGDEF"/>
    <property type="match status" value="1"/>
</dbReference>
<dbReference type="SUPFAM" id="SSF55785">
    <property type="entry name" value="PYP-like sensor domain (PAS domain)"/>
    <property type="match status" value="2"/>
</dbReference>
<dbReference type="GO" id="GO:0005886">
    <property type="term" value="C:plasma membrane"/>
    <property type="evidence" value="ECO:0007669"/>
    <property type="project" value="TreeGrafter"/>
</dbReference>
<dbReference type="EC" id="2.7.7.65" evidence="2"/>
<evidence type="ECO:0000313" key="7">
    <source>
        <dbReference type="EMBL" id="GAN44553.1"/>
    </source>
</evidence>
<dbReference type="SMART" id="SM00086">
    <property type="entry name" value="PAC"/>
    <property type="match status" value="1"/>
</dbReference>
<dbReference type="SUPFAM" id="SSF55073">
    <property type="entry name" value="Nucleotide cyclase"/>
    <property type="match status" value="1"/>
</dbReference>
<dbReference type="InterPro" id="IPR029787">
    <property type="entry name" value="Nucleotide_cyclase"/>
</dbReference>
<dbReference type="AlphaFoldDB" id="A0A0S6YZ07"/>
<dbReference type="GO" id="GO:0043709">
    <property type="term" value="P:cell adhesion involved in single-species biofilm formation"/>
    <property type="evidence" value="ECO:0007669"/>
    <property type="project" value="TreeGrafter"/>
</dbReference>
<evidence type="ECO:0000259" key="5">
    <source>
        <dbReference type="PROSITE" id="PS50113"/>
    </source>
</evidence>
<dbReference type="Gene3D" id="3.30.70.270">
    <property type="match status" value="1"/>
</dbReference>
<comment type="cofactor">
    <cofactor evidence="1">
        <name>Mg(2+)</name>
        <dbReference type="ChEBI" id="CHEBI:18420"/>
    </cofactor>
</comment>
<dbReference type="InterPro" id="IPR013656">
    <property type="entry name" value="PAS_4"/>
</dbReference>
<feature type="coiled-coil region" evidence="4">
    <location>
        <begin position="127"/>
        <end position="154"/>
    </location>
</feature>